<evidence type="ECO:0000256" key="3">
    <source>
        <dbReference type="ARBA" id="ARBA00029596"/>
    </source>
</evidence>
<dbReference type="GO" id="GO:0008168">
    <property type="term" value="F:methyltransferase activity"/>
    <property type="evidence" value="ECO:0007669"/>
    <property type="project" value="UniProtKB-KW"/>
</dbReference>
<dbReference type="Gene3D" id="3.50.30.40">
    <property type="entry name" value="Ribonuclease E inhibitor RraA/RraA-like"/>
    <property type="match status" value="1"/>
</dbReference>
<dbReference type="GO" id="GO:0032259">
    <property type="term" value="P:methylation"/>
    <property type="evidence" value="ECO:0007669"/>
    <property type="project" value="UniProtKB-KW"/>
</dbReference>
<dbReference type="PANTHER" id="PTHR33254:SF4">
    <property type="entry name" value="4-HYDROXY-4-METHYL-2-OXOGLUTARATE ALDOLASE 3-RELATED"/>
    <property type="match status" value="1"/>
</dbReference>
<dbReference type="PANTHER" id="PTHR33254">
    <property type="entry name" value="4-HYDROXY-4-METHYL-2-OXOGLUTARATE ALDOLASE 3-RELATED"/>
    <property type="match status" value="1"/>
</dbReference>
<evidence type="ECO:0000256" key="1">
    <source>
        <dbReference type="ARBA" id="ARBA00001968"/>
    </source>
</evidence>
<dbReference type="InterPro" id="IPR005493">
    <property type="entry name" value="RraA/RraA-like"/>
</dbReference>
<accession>A0ABN4TPV2</accession>
<evidence type="ECO:0000313" key="5">
    <source>
        <dbReference type="EMBL" id="AOZ09357.1"/>
    </source>
</evidence>
<keyword evidence="6" id="KW-1185">Reference proteome</keyword>
<gene>
    <name evidence="5" type="ORF">BKK80_26600</name>
</gene>
<evidence type="ECO:0000256" key="2">
    <source>
        <dbReference type="ARBA" id="ARBA00016549"/>
    </source>
</evidence>
<keyword evidence="5" id="KW-0808">Transferase</keyword>
<dbReference type="SUPFAM" id="SSF89562">
    <property type="entry name" value="RraA-like"/>
    <property type="match status" value="1"/>
</dbReference>
<sequence length="220" mass="22862">MTQYDSHVQRLRRLDCCAVSDALDKLRLPGVVTGLPQRSGAGRIAGRAVTVKLGTGAPPEGPARHLGCTAIEAAGPDNVIVVEQRSGVEAGSWGGLLSLGAKVRGVAGVVADGPVRDIDEAIGFDFPVFSRGLTSLTARGRVVEKGTNVAVEVGHVTVHAGDYVLADRSAVIFISSQDIERVLETAEAIVLKEAAMSKAILAGTPIGEVMGGNYEHMLQS</sequence>
<evidence type="ECO:0000313" key="6">
    <source>
        <dbReference type="Proteomes" id="UP000177515"/>
    </source>
</evidence>
<dbReference type="Proteomes" id="UP000177515">
    <property type="component" value="Chromosome 2"/>
</dbReference>
<proteinExistence type="predicted"/>
<reference evidence="5 6" key="1">
    <citation type="submission" date="2016-10" db="EMBL/GenBank/DDBJ databases">
        <title>Complete genome sequences of three Cupriavidus strains isolated from various Malaysian environments.</title>
        <authorList>
            <person name="Abdullah A.A.-A."/>
            <person name="Shafie N.A.H."/>
            <person name="Lau N.S."/>
        </authorList>
    </citation>
    <scope>NUCLEOTIDE SEQUENCE [LARGE SCALE GENOMIC DNA]</scope>
    <source>
        <strain evidence="5 6">USMAA1020</strain>
    </source>
</reference>
<organism evidence="5 6">
    <name type="scientific">Cupriavidus malaysiensis</name>
    <dbReference type="NCBI Taxonomy" id="367825"/>
    <lineage>
        <taxon>Bacteria</taxon>
        <taxon>Pseudomonadati</taxon>
        <taxon>Pseudomonadota</taxon>
        <taxon>Betaproteobacteria</taxon>
        <taxon>Burkholderiales</taxon>
        <taxon>Burkholderiaceae</taxon>
        <taxon>Cupriavidus</taxon>
    </lineage>
</organism>
<name>A0ABN4TPV2_9BURK</name>
<dbReference type="CDD" id="cd16841">
    <property type="entry name" value="RraA_family"/>
    <property type="match status" value="1"/>
</dbReference>
<dbReference type="RefSeq" id="WP_071020437.1">
    <property type="nucleotide sequence ID" value="NZ_CP017755.1"/>
</dbReference>
<comment type="cofactor">
    <cofactor evidence="1">
        <name>a divalent metal cation</name>
        <dbReference type="ChEBI" id="CHEBI:60240"/>
    </cofactor>
</comment>
<dbReference type="Pfam" id="PF03737">
    <property type="entry name" value="RraA-like"/>
    <property type="match status" value="1"/>
</dbReference>
<keyword evidence="5" id="KW-0489">Methyltransferase</keyword>
<dbReference type="EMBL" id="CP017755">
    <property type="protein sequence ID" value="AOZ09357.1"/>
    <property type="molecule type" value="Genomic_DNA"/>
</dbReference>
<protein>
    <recommendedName>
        <fullName evidence="2">Putative 4-hydroxy-4-methyl-2-oxoglutarate aldolase</fullName>
    </recommendedName>
    <alternativeName>
        <fullName evidence="3">Regulator of ribonuclease activity homolog</fullName>
    </alternativeName>
    <alternativeName>
        <fullName evidence="4">RraA-like protein</fullName>
    </alternativeName>
</protein>
<dbReference type="InterPro" id="IPR036704">
    <property type="entry name" value="RraA/RraA-like_sf"/>
</dbReference>
<evidence type="ECO:0000256" key="4">
    <source>
        <dbReference type="ARBA" id="ARBA00030169"/>
    </source>
</evidence>